<gene>
    <name evidence="3" type="ORF">ANN_08416</name>
</gene>
<sequence length="342" mass="39021">MRPRVTPSMRSQERATKKGMVFLPYLRNVTDRISRVLKRHEVETTFLPTKQIRNMLRSSKDKRDKLLSAGVYRIPCSCGKVYIGTTQRSVRTRLTEHNRNCRLGQIDKSAVAAHAYQEGDHNIRFKDTDILSTTTHFFPRLHREAIEIHKHNNNFNRKEECVKLNKCWYPVLNRTDKKPLQQKDGTQNGSSEQSGADRSDNRPRPASRTINTPAQPDTGSVASAIYPQSSSSFTVNLEDISSPPKSTIAPSQKRKTGSAEILTSSPYKNQLAQEKEDKEAKDKTKNNKQSTIKGVWRNIMKNNHIETKKQQQKTTKVALREETSSEEGSDNDDAECIFFKDT</sequence>
<protein>
    <recommendedName>
        <fullName evidence="2">GIY-YIG domain-containing protein</fullName>
    </recommendedName>
</protein>
<proteinExistence type="predicted"/>
<dbReference type="InterPro" id="IPR000305">
    <property type="entry name" value="GIY-YIG_endonuc"/>
</dbReference>
<feature type="compositionally biased region" description="Polar residues" evidence="1">
    <location>
        <begin position="208"/>
        <end position="235"/>
    </location>
</feature>
<feature type="compositionally biased region" description="Acidic residues" evidence="1">
    <location>
        <begin position="324"/>
        <end position="335"/>
    </location>
</feature>
<organism evidence="3 4">
    <name type="scientific">Periplaneta americana</name>
    <name type="common">American cockroach</name>
    <name type="synonym">Blatta americana</name>
    <dbReference type="NCBI Taxonomy" id="6978"/>
    <lineage>
        <taxon>Eukaryota</taxon>
        <taxon>Metazoa</taxon>
        <taxon>Ecdysozoa</taxon>
        <taxon>Arthropoda</taxon>
        <taxon>Hexapoda</taxon>
        <taxon>Insecta</taxon>
        <taxon>Pterygota</taxon>
        <taxon>Neoptera</taxon>
        <taxon>Polyneoptera</taxon>
        <taxon>Dictyoptera</taxon>
        <taxon>Blattodea</taxon>
        <taxon>Blattoidea</taxon>
        <taxon>Blattidae</taxon>
        <taxon>Blattinae</taxon>
        <taxon>Periplaneta</taxon>
    </lineage>
</organism>
<dbReference type="PANTHER" id="PTHR21301:SF11">
    <property type="entry name" value="GIY-YIG DOMAIN-CONTAINING PROTEIN"/>
    <property type="match status" value="1"/>
</dbReference>
<feature type="compositionally biased region" description="Polar residues" evidence="1">
    <location>
        <begin position="183"/>
        <end position="194"/>
    </location>
</feature>
<dbReference type="SUPFAM" id="SSF82771">
    <property type="entry name" value="GIY-YIG endonuclease"/>
    <property type="match status" value="1"/>
</dbReference>
<dbReference type="CDD" id="cd10442">
    <property type="entry name" value="GIY-YIG_PLEs"/>
    <property type="match status" value="1"/>
</dbReference>
<feature type="compositionally biased region" description="Polar residues" evidence="1">
    <location>
        <begin position="261"/>
        <end position="271"/>
    </location>
</feature>
<accession>A0ABQ8T1D6</accession>
<evidence type="ECO:0000259" key="2">
    <source>
        <dbReference type="PROSITE" id="PS50164"/>
    </source>
</evidence>
<feature type="domain" description="GIY-YIG" evidence="2">
    <location>
        <begin position="67"/>
        <end position="157"/>
    </location>
</feature>
<evidence type="ECO:0000313" key="3">
    <source>
        <dbReference type="EMBL" id="KAJ4440277.1"/>
    </source>
</evidence>
<dbReference type="PROSITE" id="PS50164">
    <property type="entry name" value="GIY_YIG"/>
    <property type="match status" value="1"/>
</dbReference>
<dbReference type="PANTHER" id="PTHR21301">
    <property type="entry name" value="REVERSE TRANSCRIPTASE"/>
    <property type="match status" value="1"/>
</dbReference>
<dbReference type="InterPro" id="IPR035901">
    <property type="entry name" value="GIY-YIG_endonuc_sf"/>
</dbReference>
<dbReference type="Proteomes" id="UP001148838">
    <property type="component" value="Unassembled WGS sequence"/>
</dbReference>
<keyword evidence="4" id="KW-1185">Reference proteome</keyword>
<evidence type="ECO:0000256" key="1">
    <source>
        <dbReference type="SAM" id="MobiDB-lite"/>
    </source>
</evidence>
<dbReference type="EMBL" id="JAJSOF020000017">
    <property type="protein sequence ID" value="KAJ4440277.1"/>
    <property type="molecule type" value="Genomic_DNA"/>
</dbReference>
<feature type="compositionally biased region" description="Basic and acidic residues" evidence="1">
    <location>
        <begin position="273"/>
        <end position="285"/>
    </location>
</feature>
<feature type="region of interest" description="Disordered" evidence="1">
    <location>
        <begin position="178"/>
        <end position="342"/>
    </location>
</feature>
<name>A0ABQ8T1D6_PERAM</name>
<comment type="caution">
    <text evidence="3">The sequence shown here is derived from an EMBL/GenBank/DDBJ whole genome shotgun (WGS) entry which is preliminary data.</text>
</comment>
<evidence type="ECO:0000313" key="4">
    <source>
        <dbReference type="Proteomes" id="UP001148838"/>
    </source>
</evidence>
<reference evidence="3 4" key="1">
    <citation type="journal article" date="2022" name="Allergy">
        <title>Genome assembly and annotation of Periplaneta americana reveal a comprehensive cockroach allergen profile.</title>
        <authorList>
            <person name="Wang L."/>
            <person name="Xiong Q."/>
            <person name="Saelim N."/>
            <person name="Wang L."/>
            <person name="Nong W."/>
            <person name="Wan A.T."/>
            <person name="Shi M."/>
            <person name="Liu X."/>
            <person name="Cao Q."/>
            <person name="Hui J.H.L."/>
            <person name="Sookrung N."/>
            <person name="Leung T.F."/>
            <person name="Tungtrongchitr A."/>
            <person name="Tsui S.K.W."/>
        </authorList>
    </citation>
    <scope>NUCLEOTIDE SEQUENCE [LARGE SCALE GENOMIC DNA]</scope>
    <source>
        <strain evidence="3">PWHHKU_190912</strain>
    </source>
</reference>